<dbReference type="WBParaSite" id="PTRK_0000585800.1">
    <property type="protein sequence ID" value="PTRK_0000585800.1"/>
    <property type="gene ID" value="PTRK_0000585800"/>
</dbReference>
<protein>
    <submittedName>
        <fullName evidence="3">Activin_recp domain-containing protein</fullName>
    </submittedName>
</protein>
<evidence type="ECO:0000313" key="2">
    <source>
        <dbReference type="Proteomes" id="UP000038045"/>
    </source>
</evidence>
<organism evidence="2 3">
    <name type="scientific">Parastrongyloides trichosuri</name>
    <name type="common">Possum-specific nematode worm</name>
    <dbReference type="NCBI Taxonomy" id="131310"/>
    <lineage>
        <taxon>Eukaryota</taxon>
        <taxon>Metazoa</taxon>
        <taxon>Ecdysozoa</taxon>
        <taxon>Nematoda</taxon>
        <taxon>Chromadorea</taxon>
        <taxon>Rhabditida</taxon>
        <taxon>Tylenchina</taxon>
        <taxon>Panagrolaimomorpha</taxon>
        <taxon>Strongyloidoidea</taxon>
        <taxon>Strongyloididae</taxon>
        <taxon>Parastrongyloides</taxon>
    </lineage>
</organism>
<keyword evidence="1" id="KW-0812">Transmembrane</keyword>
<dbReference type="AlphaFoldDB" id="A0A0N4ZE24"/>
<keyword evidence="1" id="KW-1133">Transmembrane helix</keyword>
<evidence type="ECO:0000256" key="1">
    <source>
        <dbReference type="SAM" id="Phobius"/>
    </source>
</evidence>
<dbReference type="Proteomes" id="UP000038045">
    <property type="component" value="Unplaced"/>
</dbReference>
<accession>A0A0N4ZE24</accession>
<proteinExistence type="predicted"/>
<feature type="transmembrane region" description="Helical" evidence="1">
    <location>
        <begin position="274"/>
        <end position="296"/>
    </location>
</feature>
<name>A0A0N4ZE24_PARTI</name>
<reference evidence="3" key="1">
    <citation type="submission" date="2017-02" db="UniProtKB">
        <authorList>
            <consortium name="WormBaseParasite"/>
        </authorList>
    </citation>
    <scope>IDENTIFICATION</scope>
</reference>
<dbReference type="InterPro" id="IPR045860">
    <property type="entry name" value="Snake_toxin-like_sf"/>
</dbReference>
<dbReference type="SUPFAM" id="SSF57302">
    <property type="entry name" value="Snake toxin-like"/>
    <property type="match status" value="1"/>
</dbReference>
<sequence>MISFLLLNFIFYIGLINIPYVTSIKLPSSLPILYCTGSETKYCPSHFCYNALSLDNQKYKQGCAKKNECFQTGCSLLDDNTFICCCGTDNCNNLKMSTLKLYFQDYMSYEDNNIEYFSRSIRSKAHFNEQDIKVSDDIKDGKKKTSDIFEDELLLSTKSSSINKNNSDSSLFSNLNEGSGQDINDDNNKLTIVNIIEDQITTVAERKNDDITELTNVDKVISDVVPETNNNISIKEPINEEKNSKIKSNTFAFLMTSPKRSVTTVKQLIKPYPWYYVTAAGFILSVLVVVIVYMVIKRVKRNDNHEELSQSEPDLEFVNVMKPKERSIIREEPEENEKLIDKNEIKN</sequence>
<keyword evidence="1" id="KW-0472">Membrane</keyword>
<keyword evidence="2" id="KW-1185">Reference proteome</keyword>
<evidence type="ECO:0000313" key="3">
    <source>
        <dbReference type="WBParaSite" id="PTRK_0000585800.1"/>
    </source>
</evidence>